<evidence type="ECO:0000313" key="1">
    <source>
        <dbReference type="EMBL" id="VDD78537.1"/>
    </source>
</evidence>
<dbReference type="Proteomes" id="UP000267029">
    <property type="component" value="Unassembled WGS sequence"/>
</dbReference>
<reference evidence="1 2" key="1">
    <citation type="submission" date="2018-10" db="EMBL/GenBank/DDBJ databases">
        <authorList>
            <consortium name="Pathogen Informatics"/>
        </authorList>
    </citation>
    <scope>NUCLEOTIDE SEQUENCE [LARGE SCALE GENOMIC DNA]</scope>
</reference>
<keyword evidence="2" id="KW-1185">Reference proteome</keyword>
<protein>
    <submittedName>
        <fullName evidence="1">Uncharacterized protein</fullName>
    </submittedName>
</protein>
<evidence type="ECO:0000313" key="2">
    <source>
        <dbReference type="Proteomes" id="UP000267029"/>
    </source>
</evidence>
<dbReference type="AlphaFoldDB" id="A0A3P6GGX4"/>
<dbReference type="EMBL" id="UXSR01001834">
    <property type="protein sequence ID" value="VDD78537.1"/>
    <property type="molecule type" value="Genomic_DNA"/>
</dbReference>
<organism evidence="1 2">
    <name type="scientific">Mesocestoides corti</name>
    <name type="common">Flatworm</name>
    <dbReference type="NCBI Taxonomy" id="53468"/>
    <lineage>
        <taxon>Eukaryota</taxon>
        <taxon>Metazoa</taxon>
        <taxon>Spiralia</taxon>
        <taxon>Lophotrochozoa</taxon>
        <taxon>Platyhelminthes</taxon>
        <taxon>Cestoda</taxon>
        <taxon>Eucestoda</taxon>
        <taxon>Cyclophyllidea</taxon>
        <taxon>Mesocestoididae</taxon>
        <taxon>Mesocestoides</taxon>
    </lineage>
</organism>
<gene>
    <name evidence="1" type="ORF">MCOS_LOCUS4540</name>
</gene>
<name>A0A3P6GGX4_MESCO</name>
<proteinExistence type="predicted"/>
<accession>A0A3P6GGX4</accession>
<sequence length="179" mass="20599">MEMEKLAQESLTYCDQPFQESDPKYQNVGVVTMASQDVKPQFRDLCEVNSTSFDSKKDNCDDDCHNYKQLLFFIRIGSHNSRTQDPIKLIENTLAQSGGFGCDFKPKVVYVHQLSNIFPEQSSQESGYGDWDISAVETRHAKYRLTRIEVMGQSKMQTHSFTYPQDASDGKVEFTQRRK</sequence>